<keyword evidence="4" id="KW-1185">Reference proteome</keyword>
<keyword evidence="1" id="KW-0378">Hydrolase</keyword>
<dbReference type="Pfam" id="PF04203">
    <property type="entry name" value="Sortase"/>
    <property type="match status" value="1"/>
</dbReference>
<dbReference type="EMBL" id="NOWF01000011">
    <property type="protein sequence ID" value="OYD06584.1"/>
    <property type="molecule type" value="Genomic_DNA"/>
</dbReference>
<feature type="active site" description="Acyl-thioester intermediate" evidence="2">
    <location>
        <position position="173"/>
    </location>
</feature>
<dbReference type="InterPro" id="IPR023365">
    <property type="entry name" value="Sortase_dom-sf"/>
</dbReference>
<gene>
    <name evidence="3" type="ORF">CHM34_15950</name>
</gene>
<dbReference type="NCBIfam" id="NF033746">
    <property type="entry name" value="class_D_sortase"/>
    <property type="match status" value="1"/>
</dbReference>
<dbReference type="CDD" id="cd05828">
    <property type="entry name" value="Sortase_D_1"/>
    <property type="match status" value="1"/>
</dbReference>
<evidence type="ECO:0000313" key="4">
    <source>
        <dbReference type="Proteomes" id="UP000215459"/>
    </source>
</evidence>
<evidence type="ECO:0000313" key="3">
    <source>
        <dbReference type="EMBL" id="OYD06584.1"/>
    </source>
</evidence>
<sequence>MFLRIFGILLISGGLLTAGYNGYHWWKESHIVQTYDRKAYARSMGTGQPLKPLDQGIEYGEKPPIGEGVGDLIIPRLDAKLPLIEGIADPQLSQGVGHYPDTAFPGETGHSVLAGHRETTFKRIGEMKKGDLLIIKNGEGTFTYKVRKMWVTDKNDRTVIVPKDKPVLSLITCYPFDMIGRAPERYIVQADLVEIQEKK</sequence>
<dbReference type="OrthoDB" id="165822at2"/>
<feature type="active site" description="Proton donor/acceptor" evidence="2">
    <location>
        <position position="116"/>
    </location>
</feature>
<reference evidence="3 4" key="1">
    <citation type="submission" date="2017-07" db="EMBL/GenBank/DDBJ databases">
        <title>The genome sequence of Paludifilum halophilum highlights mechanisms for microbial adaptation to high salt environemnts.</title>
        <authorList>
            <person name="Belbahri L."/>
        </authorList>
    </citation>
    <scope>NUCLEOTIDE SEQUENCE [LARGE SCALE GENOMIC DNA]</scope>
    <source>
        <strain evidence="3 4">DSM 102817</strain>
    </source>
</reference>
<dbReference type="InterPro" id="IPR053525">
    <property type="entry name" value="Sortase_D"/>
</dbReference>
<dbReference type="NCBIfam" id="TIGR01076">
    <property type="entry name" value="sortase_fam"/>
    <property type="match status" value="1"/>
</dbReference>
<name>A0A235B2S6_9BACL</name>
<proteinExistence type="predicted"/>
<protein>
    <recommendedName>
        <fullName evidence="5">Class D sortase</fullName>
    </recommendedName>
</protein>
<dbReference type="InterPro" id="IPR005754">
    <property type="entry name" value="Sortase"/>
</dbReference>
<comment type="caution">
    <text evidence="3">The sequence shown here is derived from an EMBL/GenBank/DDBJ whole genome shotgun (WGS) entry which is preliminary data.</text>
</comment>
<evidence type="ECO:0008006" key="5">
    <source>
        <dbReference type="Google" id="ProtNLM"/>
    </source>
</evidence>
<dbReference type="SUPFAM" id="SSF63817">
    <property type="entry name" value="Sortase"/>
    <property type="match status" value="1"/>
</dbReference>
<dbReference type="InterPro" id="IPR041999">
    <property type="entry name" value="Sortase_D_1"/>
</dbReference>
<dbReference type="GO" id="GO:0016787">
    <property type="term" value="F:hydrolase activity"/>
    <property type="evidence" value="ECO:0007669"/>
    <property type="project" value="UniProtKB-KW"/>
</dbReference>
<dbReference type="RefSeq" id="WP_094265598.1">
    <property type="nucleotide sequence ID" value="NZ_NOWF01000011.1"/>
</dbReference>
<dbReference type="Gene3D" id="2.40.260.10">
    <property type="entry name" value="Sortase"/>
    <property type="match status" value="1"/>
</dbReference>
<dbReference type="AlphaFoldDB" id="A0A235B2S6"/>
<evidence type="ECO:0000256" key="2">
    <source>
        <dbReference type="PIRSR" id="PIRSR605754-1"/>
    </source>
</evidence>
<accession>A0A235B2S6</accession>
<evidence type="ECO:0000256" key="1">
    <source>
        <dbReference type="ARBA" id="ARBA00022801"/>
    </source>
</evidence>
<dbReference type="Proteomes" id="UP000215459">
    <property type="component" value="Unassembled WGS sequence"/>
</dbReference>
<organism evidence="3 4">
    <name type="scientific">Paludifilum halophilum</name>
    <dbReference type="NCBI Taxonomy" id="1642702"/>
    <lineage>
        <taxon>Bacteria</taxon>
        <taxon>Bacillati</taxon>
        <taxon>Bacillota</taxon>
        <taxon>Bacilli</taxon>
        <taxon>Bacillales</taxon>
        <taxon>Thermoactinomycetaceae</taxon>
        <taxon>Paludifilum</taxon>
    </lineage>
</organism>